<evidence type="ECO:0000256" key="1">
    <source>
        <dbReference type="ARBA" id="ARBA00022884"/>
    </source>
</evidence>
<feature type="region of interest" description="Disordered" evidence="3">
    <location>
        <begin position="24"/>
        <end position="51"/>
    </location>
</feature>
<accession>A0A5B0MYE0</accession>
<dbReference type="PANTHER" id="PTHR19965">
    <property type="entry name" value="RNA AND EXPORT FACTOR BINDING PROTEIN"/>
    <property type="match status" value="1"/>
</dbReference>
<protein>
    <recommendedName>
        <fullName evidence="4">RRM domain-containing protein</fullName>
    </recommendedName>
</protein>
<dbReference type="InterPro" id="IPR051229">
    <property type="entry name" value="ALYREF_mRNA_export"/>
</dbReference>
<dbReference type="PROSITE" id="PS50102">
    <property type="entry name" value="RRM"/>
    <property type="match status" value="1"/>
</dbReference>
<dbReference type="GO" id="GO:0003729">
    <property type="term" value="F:mRNA binding"/>
    <property type="evidence" value="ECO:0007669"/>
    <property type="project" value="TreeGrafter"/>
</dbReference>
<keyword evidence="1 2" id="KW-0694">RNA-binding</keyword>
<dbReference type="GO" id="GO:0005634">
    <property type="term" value="C:nucleus"/>
    <property type="evidence" value="ECO:0007669"/>
    <property type="project" value="TreeGrafter"/>
</dbReference>
<dbReference type="InterPro" id="IPR035979">
    <property type="entry name" value="RBD_domain_sf"/>
</dbReference>
<gene>
    <name evidence="5" type="ORF">PGTUg99_020244</name>
</gene>
<dbReference type="GO" id="GO:0006406">
    <property type="term" value="P:mRNA export from nucleus"/>
    <property type="evidence" value="ECO:0007669"/>
    <property type="project" value="TreeGrafter"/>
</dbReference>
<name>A0A5B0MYE0_PUCGR</name>
<proteinExistence type="predicted"/>
<dbReference type="PANTHER" id="PTHR19965:SF35">
    <property type="entry name" value="RNA ANNEALING PROTEIN YRA1"/>
    <property type="match status" value="1"/>
</dbReference>
<dbReference type="EMBL" id="VDEP01000441">
    <property type="protein sequence ID" value="KAA1081592.1"/>
    <property type="molecule type" value="Genomic_DNA"/>
</dbReference>
<dbReference type="InterPro" id="IPR012677">
    <property type="entry name" value="Nucleotide-bd_a/b_plait_sf"/>
</dbReference>
<feature type="region of interest" description="Disordered" evidence="3">
    <location>
        <begin position="439"/>
        <end position="461"/>
    </location>
</feature>
<dbReference type="AlphaFoldDB" id="A0A5B0MYE0"/>
<evidence type="ECO:0000259" key="4">
    <source>
        <dbReference type="PROSITE" id="PS50102"/>
    </source>
</evidence>
<evidence type="ECO:0000256" key="2">
    <source>
        <dbReference type="PROSITE-ProRule" id="PRU00176"/>
    </source>
</evidence>
<feature type="domain" description="RRM" evidence="4">
    <location>
        <begin position="713"/>
        <end position="791"/>
    </location>
</feature>
<dbReference type="SUPFAM" id="SSF54928">
    <property type="entry name" value="RNA-binding domain, RBD"/>
    <property type="match status" value="1"/>
</dbReference>
<dbReference type="Pfam" id="PF00076">
    <property type="entry name" value="RRM_1"/>
    <property type="match status" value="1"/>
</dbReference>
<sequence length="825" mass="92801">MSYRNQPVPINLYSSNIGQLSNNLPLNPGPFRDQNNVSENSSSDGPTANPAFRVVLPAYNPEPFGRKPVKIKSQSKGLMFNGTNMDISDFIKRLEYAAQIDGALGSDIALQIIFFLEGETLVKEVQEMAEKENHDWEKLKERMVLRWGKMMPLLKHTRNDLDQLLATTRASGIKTQREFQNFRIKIDNLVAYLVRCQHMGNAEEIRHAVLNCLVHPIKVSVTKELIRDNQMRLSVDGSHILPPYLTIMEYISRELKTISILEGEDPPAKQPAANQPAPPRAPVNTPRKDPAVEELTKTLAGWNIQKGPVISASHVPYRPAQYERPPSTLKCHYCFGDKHTVYRCSLFAQDEFDKKVYREGKDLKLPNGTIVQPDRSRAIKEVVDKNCTPSQTPGIINLPPGTEIKKQEPTSEIRTSYGKLEECTPEKLSSYDVDAAKRLRSGKEVSETPAPKKTRKDSDDLMDVEEEITELARQDNHDLFPGYKEHLEKAAAEVPKKVQFKKPEVTTPEAKEKVPKKTYLEKTLSKEFPEAEERVVQRMVLEGKMELSYGEIFAISNGVSEAFKKKISRRKVPIEGGPPEKAGAAVFCCYRRRLKILRILAKTGSRRLNPLDVGKTFWLVLDKSGDQRFPFLVSGRAVHKNDWAVPSNGLGPLSYHSRDDSFSPLRPWNDPTKHRESPCGPINHRLMAEYRAQGNTEPMPLINRIMPASQQTTKINIANLAEGTSLADVMTSFSQFGKIMRCSLKQHYDGQDTSVSATVEFSSYTSAVSAVEELDGATADGLCLHVKLVRVVRPPVHIATKEDSTKQEAKDESPLLHRISKRPRA</sequence>
<dbReference type="SMART" id="SM00360">
    <property type="entry name" value="RRM"/>
    <property type="match status" value="1"/>
</dbReference>
<dbReference type="Proteomes" id="UP000325313">
    <property type="component" value="Unassembled WGS sequence"/>
</dbReference>
<feature type="region of interest" description="Disordered" evidence="3">
    <location>
        <begin position="390"/>
        <end position="416"/>
    </location>
</feature>
<feature type="compositionally biased region" description="Polar residues" evidence="3">
    <location>
        <begin position="33"/>
        <end position="46"/>
    </location>
</feature>
<evidence type="ECO:0000313" key="5">
    <source>
        <dbReference type="EMBL" id="KAA1081592.1"/>
    </source>
</evidence>
<feature type="region of interest" description="Disordered" evidence="3">
    <location>
        <begin position="800"/>
        <end position="825"/>
    </location>
</feature>
<dbReference type="InterPro" id="IPR000504">
    <property type="entry name" value="RRM_dom"/>
</dbReference>
<dbReference type="CDD" id="cd00590">
    <property type="entry name" value="RRM_SF"/>
    <property type="match status" value="1"/>
</dbReference>
<comment type="caution">
    <text evidence="5">The sequence shown here is derived from an EMBL/GenBank/DDBJ whole genome shotgun (WGS) entry which is preliminary data.</text>
</comment>
<reference evidence="5 6" key="1">
    <citation type="submission" date="2019-05" db="EMBL/GenBank/DDBJ databases">
        <title>Emergence of the Ug99 lineage of the wheat stem rust pathogen through somatic hybridization.</title>
        <authorList>
            <person name="Li F."/>
            <person name="Upadhyaya N.M."/>
            <person name="Sperschneider J."/>
            <person name="Matny O."/>
            <person name="Nguyen-Phuc H."/>
            <person name="Mago R."/>
            <person name="Raley C."/>
            <person name="Miller M.E."/>
            <person name="Silverstein K.A.T."/>
            <person name="Henningsen E."/>
            <person name="Hirsch C.D."/>
            <person name="Visser B."/>
            <person name="Pretorius Z.A."/>
            <person name="Steffenson B.J."/>
            <person name="Schwessinger B."/>
            <person name="Dodds P.N."/>
            <person name="Figueroa M."/>
        </authorList>
    </citation>
    <scope>NUCLEOTIDE SEQUENCE [LARGE SCALE GENOMIC DNA]</scope>
    <source>
        <strain evidence="5 6">Ug99</strain>
    </source>
</reference>
<evidence type="ECO:0000256" key="3">
    <source>
        <dbReference type="SAM" id="MobiDB-lite"/>
    </source>
</evidence>
<dbReference type="Gene3D" id="3.30.70.330">
    <property type="match status" value="1"/>
</dbReference>
<feature type="compositionally biased region" description="Basic and acidic residues" evidence="3">
    <location>
        <begin position="800"/>
        <end position="815"/>
    </location>
</feature>
<evidence type="ECO:0000313" key="6">
    <source>
        <dbReference type="Proteomes" id="UP000325313"/>
    </source>
</evidence>
<organism evidence="5 6">
    <name type="scientific">Puccinia graminis f. sp. tritici</name>
    <dbReference type="NCBI Taxonomy" id="56615"/>
    <lineage>
        <taxon>Eukaryota</taxon>
        <taxon>Fungi</taxon>
        <taxon>Dikarya</taxon>
        <taxon>Basidiomycota</taxon>
        <taxon>Pucciniomycotina</taxon>
        <taxon>Pucciniomycetes</taxon>
        <taxon>Pucciniales</taxon>
        <taxon>Pucciniaceae</taxon>
        <taxon>Puccinia</taxon>
    </lineage>
</organism>
<feature type="region of interest" description="Disordered" evidence="3">
    <location>
        <begin position="264"/>
        <end position="288"/>
    </location>
</feature>